<dbReference type="GO" id="GO:0003676">
    <property type="term" value="F:nucleic acid binding"/>
    <property type="evidence" value="ECO:0007669"/>
    <property type="project" value="InterPro"/>
</dbReference>
<keyword evidence="3" id="KW-1185">Reference proteome</keyword>
<dbReference type="PANTHER" id="PTHR37984">
    <property type="entry name" value="PROTEIN CBG26694"/>
    <property type="match status" value="1"/>
</dbReference>
<comment type="caution">
    <text evidence="2">The sequence shown here is derived from an EMBL/GenBank/DDBJ whole genome shotgun (WGS) entry which is preliminary data.</text>
</comment>
<evidence type="ECO:0000313" key="3">
    <source>
        <dbReference type="Proteomes" id="UP000765509"/>
    </source>
</evidence>
<dbReference type="PANTHER" id="PTHR37984:SF5">
    <property type="entry name" value="PROTEIN NYNRIN-LIKE"/>
    <property type="match status" value="1"/>
</dbReference>
<proteinExistence type="predicted"/>
<dbReference type="Gene3D" id="3.30.420.10">
    <property type="entry name" value="Ribonuclease H-like superfamily/Ribonuclease H"/>
    <property type="match status" value="1"/>
</dbReference>
<feature type="region of interest" description="Disordered" evidence="1">
    <location>
        <begin position="293"/>
        <end position="328"/>
    </location>
</feature>
<dbReference type="AlphaFoldDB" id="A0A9Q3IK36"/>
<evidence type="ECO:0000256" key="1">
    <source>
        <dbReference type="SAM" id="MobiDB-lite"/>
    </source>
</evidence>
<dbReference type="Proteomes" id="UP000765509">
    <property type="component" value="Unassembled WGS sequence"/>
</dbReference>
<dbReference type="SUPFAM" id="SSF53098">
    <property type="entry name" value="Ribonuclease H-like"/>
    <property type="match status" value="1"/>
</dbReference>
<accession>A0A9Q3IK36</accession>
<protein>
    <recommendedName>
        <fullName evidence="4">Integrase catalytic domain-containing protein</fullName>
    </recommendedName>
</protein>
<name>A0A9Q3IK36_9BASI</name>
<dbReference type="InterPro" id="IPR036397">
    <property type="entry name" value="RNaseH_sf"/>
</dbReference>
<gene>
    <name evidence="2" type="ORF">O181_083953</name>
</gene>
<reference evidence="2" key="1">
    <citation type="submission" date="2021-03" db="EMBL/GenBank/DDBJ databases">
        <title>Draft genome sequence of rust myrtle Austropuccinia psidii MF-1, a brazilian biotype.</title>
        <authorList>
            <person name="Quecine M.C."/>
            <person name="Pachon D.M.R."/>
            <person name="Bonatelli M.L."/>
            <person name="Correr F.H."/>
            <person name="Franceschini L.M."/>
            <person name="Leite T.F."/>
            <person name="Margarido G.R.A."/>
            <person name="Almeida C.A."/>
            <person name="Ferrarezi J.A."/>
            <person name="Labate C.A."/>
        </authorList>
    </citation>
    <scope>NUCLEOTIDE SEQUENCE</scope>
    <source>
        <strain evidence="2">MF-1</strain>
    </source>
</reference>
<dbReference type="EMBL" id="AVOT02049054">
    <property type="protein sequence ID" value="MBW0544238.1"/>
    <property type="molecule type" value="Genomic_DNA"/>
</dbReference>
<feature type="compositionally biased region" description="Basic and acidic residues" evidence="1">
    <location>
        <begin position="306"/>
        <end position="320"/>
    </location>
</feature>
<dbReference type="InterPro" id="IPR012337">
    <property type="entry name" value="RNaseH-like_sf"/>
</dbReference>
<sequence>MIQIKEIRSPWKIAYMDWIIALPQEGERSFNACLVLVDRYRETPMFLPFHKGDTAMSTAIVIWNRVISHTGLFQNIISDRDPRFTSALWRELHKLFETRNNNTDLRIHDKKILCLGLKLKDSDVFTHDWCTLIPALELAYKKSIHSSTGKTPEILGKDCNTRIPYVTLKKDLVDINPKESSFKISLTKARHCTNRCMQDYFKYAKEIWDKSHKSPVFKVVDLFSLSTLNFDKIKGPKKLKNFFAGTFMIRALYFHNSVKLELRCELMSKHPSSPVSLIEPYSSSDKELFSLRNKPPLEIPPLEEGEEKKTVKVLEEEGKETKKKGNTL</sequence>
<evidence type="ECO:0000313" key="2">
    <source>
        <dbReference type="EMBL" id="MBW0544238.1"/>
    </source>
</evidence>
<evidence type="ECO:0008006" key="4">
    <source>
        <dbReference type="Google" id="ProtNLM"/>
    </source>
</evidence>
<organism evidence="2 3">
    <name type="scientific">Austropuccinia psidii MF-1</name>
    <dbReference type="NCBI Taxonomy" id="1389203"/>
    <lineage>
        <taxon>Eukaryota</taxon>
        <taxon>Fungi</taxon>
        <taxon>Dikarya</taxon>
        <taxon>Basidiomycota</taxon>
        <taxon>Pucciniomycotina</taxon>
        <taxon>Pucciniomycetes</taxon>
        <taxon>Pucciniales</taxon>
        <taxon>Sphaerophragmiaceae</taxon>
        <taxon>Austropuccinia</taxon>
    </lineage>
</organism>
<dbReference type="InterPro" id="IPR050951">
    <property type="entry name" value="Retrovirus_Pol_polyprotein"/>
</dbReference>